<name>A0AB72Z7Z2_LISIO</name>
<protein>
    <recommendedName>
        <fullName evidence="5">DUF5068 domain-containing protein</fullName>
    </recommendedName>
</protein>
<comment type="caution">
    <text evidence="3">The sequence shown here is derived from an EMBL/GenBank/DDBJ whole genome shotgun (WGS) entry which is preliminary data.</text>
</comment>
<dbReference type="Proteomes" id="UP000003597">
    <property type="component" value="Unassembled WGS sequence"/>
</dbReference>
<accession>A0AB72Z7Z2</accession>
<dbReference type="AlphaFoldDB" id="A0AB72Z7Z2"/>
<dbReference type="Gene3D" id="2.60.40.4170">
    <property type="match status" value="1"/>
</dbReference>
<evidence type="ECO:0000313" key="3">
    <source>
        <dbReference type="EMBL" id="EHN60994.1"/>
    </source>
</evidence>
<evidence type="ECO:0008006" key="5">
    <source>
        <dbReference type="Google" id="ProtNLM"/>
    </source>
</evidence>
<dbReference type="InterPro" id="IPR031888">
    <property type="entry name" value="DUF5068"/>
</dbReference>
<reference evidence="3 4" key="1">
    <citation type="submission" date="2011-08" db="EMBL/GenBank/DDBJ databases">
        <authorList>
            <person name="Weinstock G."/>
            <person name="Sodergren E."/>
            <person name="Clifton S."/>
            <person name="Fulton L."/>
            <person name="Fulton B."/>
            <person name="Courtney L."/>
            <person name="Fronick C."/>
            <person name="Harrison M."/>
            <person name="Strong C."/>
            <person name="Farmer C."/>
            <person name="Delahaunty K."/>
            <person name="Markovic C."/>
            <person name="Hall O."/>
            <person name="Minx P."/>
            <person name="Tomlinson C."/>
            <person name="Mitreva M."/>
            <person name="Hou S."/>
            <person name="Chen J."/>
            <person name="Wollam A."/>
            <person name="Pepin K.H."/>
            <person name="Johnson M."/>
            <person name="Bhonagiri V."/>
            <person name="Zhang X."/>
            <person name="Suruliraj S."/>
            <person name="Warren W."/>
            <person name="Chinwalla A."/>
            <person name="Mardis E.R."/>
            <person name="Wilson R.K."/>
        </authorList>
    </citation>
    <scope>NUCLEOTIDE SEQUENCE [LARGE SCALE GENOMIC DNA]</scope>
    <source>
        <strain evidence="3 4">ATCC 33091</strain>
    </source>
</reference>
<evidence type="ECO:0000256" key="2">
    <source>
        <dbReference type="SAM" id="SignalP"/>
    </source>
</evidence>
<feature type="chain" id="PRO_5044507025" description="DUF5068 domain-containing protein" evidence="2">
    <location>
        <begin position="22"/>
        <end position="288"/>
    </location>
</feature>
<keyword evidence="2" id="KW-0732">Signal</keyword>
<proteinExistence type="predicted"/>
<organism evidence="3 4">
    <name type="scientific">Listeria innocua ATCC 33091</name>
    <dbReference type="NCBI Taxonomy" id="1002366"/>
    <lineage>
        <taxon>Bacteria</taxon>
        <taxon>Bacillati</taxon>
        <taxon>Bacillota</taxon>
        <taxon>Bacilli</taxon>
        <taxon>Bacillales</taxon>
        <taxon>Listeriaceae</taxon>
        <taxon>Listeria</taxon>
    </lineage>
</organism>
<dbReference type="PROSITE" id="PS51257">
    <property type="entry name" value="PROKAR_LIPOPROTEIN"/>
    <property type="match status" value="1"/>
</dbReference>
<dbReference type="EMBL" id="AGCN01000032">
    <property type="protein sequence ID" value="EHN60994.1"/>
    <property type="molecule type" value="Genomic_DNA"/>
</dbReference>
<feature type="compositionally biased region" description="Basic and acidic residues" evidence="1">
    <location>
        <begin position="29"/>
        <end position="102"/>
    </location>
</feature>
<keyword evidence="4" id="KW-1185">Reference proteome</keyword>
<feature type="signal peptide" evidence="2">
    <location>
        <begin position="1"/>
        <end position="21"/>
    </location>
</feature>
<feature type="region of interest" description="Disordered" evidence="1">
    <location>
        <begin position="24"/>
        <end position="106"/>
    </location>
</feature>
<gene>
    <name evidence="3" type="ORF">HMPREF0557_01734</name>
</gene>
<evidence type="ECO:0000256" key="1">
    <source>
        <dbReference type="SAM" id="MobiDB-lite"/>
    </source>
</evidence>
<sequence length="288" mass="31421">MIQVKKLSLVLLILGISLLTACGGGNDDNADKKEQKETSKNTEVEKNNAKKPNSKENTDKSTEKAQEKTEDTPEKNEASIKNEQPNKEETTQKAETNTEKKAVPTASSISLTTFNQSTTLPITGGNVTTVYNSTSPKMFFFGPLNITISKYKVESVVGSDKQIDAYSPESYLGRRDGYVVTLDVIIQNTTNSTISYKADHISLNGKGISKGGSLENFIPVDKQLNHTSVVFPGMTKQEGYVTYMLNNEDYAKLKQGTTITANNPNDFNSPAVKGTTKGNITVNFPISK</sequence>
<dbReference type="Pfam" id="PF16781">
    <property type="entry name" value="DUF5068"/>
    <property type="match status" value="1"/>
</dbReference>
<evidence type="ECO:0000313" key="4">
    <source>
        <dbReference type="Proteomes" id="UP000003597"/>
    </source>
</evidence>